<dbReference type="EMBL" id="SRLO01000423">
    <property type="protein sequence ID" value="TNN56678.1"/>
    <property type="molecule type" value="Genomic_DNA"/>
</dbReference>
<organism evidence="1 2">
    <name type="scientific">Liparis tanakae</name>
    <name type="common">Tanaka's snailfish</name>
    <dbReference type="NCBI Taxonomy" id="230148"/>
    <lineage>
        <taxon>Eukaryota</taxon>
        <taxon>Metazoa</taxon>
        <taxon>Chordata</taxon>
        <taxon>Craniata</taxon>
        <taxon>Vertebrata</taxon>
        <taxon>Euteleostomi</taxon>
        <taxon>Actinopterygii</taxon>
        <taxon>Neopterygii</taxon>
        <taxon>Teleostei</taxon>
        <taxon>Neoteleostei</taxon>
        <taxon>Acanthomorphata</taxon>
        <taxon>Eupercaria</taxon>
        <taxon>Perciformes</taxon>
        <taxon>Cottioidei</taxon>
        <taxon>Cottales</taxon>
        <taxon>Liparidae</taxon>
        <taxon>Liparis</taxon>
    </lineage>
</organism>
<evidence type="ECO:0000313" key="1">
    <source>
        <dbReference type="EMBL" id="TNN56678.1"/>
    </source>
</evidence>
<sequence length="62" mass="7399">MRPSGQLRVMFFRPMEGCDSIVPTMPRWRRSIDCMWPSLSSSSACRISRFTTCSSRRRRRRQ</sequence>
<accession>A0A4Z2GSN8</accession>
<evidence type="ECO:0000313" key="2">
    <source>
        <dbReference type="Proteomes" id="UP000314294"/>
    </source>
</evidence>
<gene>
    <name evidence="1" type="ORF">EYF80_033105</name>
</gene>
<keyword evidence="2" id="KW-1185">Reference proteome</keyword>
<dbReference type="AlphaFoldDB" id="A0A4Z2GSN8"/>
<proteinExistence type="predicted"/>
<reference evidence="1 2" key="1">
    <citation type="submission" date="2019-03" db="EMBL/GenBank/DDBJ databases">
        <title>First draft genome of Liparis tanakae, snailfish: a comprehensive survey of snailfish specific genes.</title>
        <authorList>
            <person name="Kim W."/>
            <person name="Song I."/>
            <person name="Jeong J.-H."/>
            <person name="Kim D."/>
            <person name="Kim S."/>
            <person name="Ryu S."/>
            <person name="Song J.Y."/>
            <person name="Lee S.K."/>
        </authorList>
    </citation>
    <scope>NUCLEOTIDE SEQUENCE [LARGE SCALE GENOMIC DNA]</scope>
    <source>
        <tissue evidence="1">Muscle</tissue>
    </source>
</reference>
<protein>
    <submittedName>
        <fullName evidence="1">Uncharacterized protein</fullName>
    </submittedName>
</protein>
<dbReference type="Proteomes" id="UP000314294">
    <property type="component" value="Unassembled WGS sequence"/>
</dbReference>
<name>A0A4Z2GSN8_9TELE</name>
<comment type="caution">
    <text evidence="1">The sequence shown here is derived from an EMBL/GenBank/DDBJ whole genome shotgun (WGS) entry which is preliminary data.</text>
</comment>